<evidence type="ECO:0000313" key="3">
    <source>
        <dbReference type="Proteomes" id="UP000007305"/>
    </source>
</evidence>
<protein>
    <submittedName>
        <fullName evidence="2">Uncharacterized protein</fullName>
    </submittedName>
</protein>
<feature type="region of interest" description="Disordered" evidence="1">
    <location>
        <begin position="70"/>
        <end position="99"/>
    </location>
</feature>
<evidence type="ECO:0000256" key="1">
    <source>
        <dbReference type="SAM" id="MobiDB-lite"/>
    </source>
</evidence>
<dbReference type="Proteomes" id="UP000007305">
    <property type="component" value="Chromosome 5"/>
</dbReference>
<proteinExistence type="predicted"/>
<dbReference type="Gramene" id="Zm00001eb233190_T002">
    <property type="protein sequence ID" value="Zm00001eb233190_P002"/>
    <property type="gene ID" value="Zm00001eb233190"/>
</dbReference>
<dbReference type="EnsemblPlants" id="Zm00001eb233190_T002">
    <property type="protein sequence ID" value="Zm00001eb233190_P002"/>
    <property type="gene ID" value="Zm00001eb233190"/>
</dbReference>
<sequence>MSSNLSSPSALRTPTLSSTPRLACPPSKWARGGSGAADPGRSASRPPRPHPLLHVPEVALAKLSDDEENDDAYYYGAGDTVPPTSSSARCRGGGSRSPTWQRIESAMTRSSRVLRGASLCCYTIAAAAVAEQSRIKAQNPIIEMDEDEMTGSSRR</sequence>
<reference evidence="2" key="2">
    <citation type="submission" date="2019-07" db="EMBL/GenBank/DDBJ databases">
        <authorList>
            <person name="Seetharam A."/>
            <person name="Woodhouse M."/>
            <person name="Cannon E."/>
        </authorList>
    </citation>
    <scope>NUCLEOTIDE SEQUENCE [LARGE SCALE GENOMIC DNA]</scope>
    <source>
        <strain evidence="2">cv. B73</strain>
    </source>
</reference>
<organism evidence="2 3">
    <name type="scientific">Zea mays</name>
    <name type="common">Maize</name>
    <dbReference type="NCBI Taxonomy" id="4577"/>
    <lineage>
        <taxon>Eukaryota</taxon>
        <taxon>Viridiplantae</taxon>
        <taxon>Streptophyta</taxon>
        <taxon>Embryophyta</taxon>
        <taxon>Tracheophyta</taxon>
        <taxon>Spermatophyta</taxon>
        <taxon>Magnoliopsida</taxon>
        <taxon>Liliopsida</taxon>
        <taxon>Poales</taxon>
        <taxon>Poaceae</taxon>
        <taxon>PACMAD clade</taxon>
        <taxon>Panicoideae</taxon>
        <taxon>Andropogonodae</taxon>
        <taxon>Andropogoneae</taxon>
        <taxon>Tripsacinae</taxon>
        <taxon>Zea</taxon>
    </lineage>
</organism>
<reference evidence="2" key="3">
    <citation type="submission" date="2021-05" db="UniProtKB">
        <authorList>
            <consortium name="EnsemblPlants"/>
        </authorList>
    </citation>
    <scope>IDENTIFICATION</scope>
    <source>
        <strain evidence="2">cv. B73</strain>
    </source>
</reference>
<accession>A0A804U7L6</accession>
<name>A0A804U7L6_MAIZE</name>
<evidence type="ECO:0000313" key="2">
    <source>
        <dbReference type="EnsemblPlants" id="Zm00001eb233190_P002"/>
    </source>
</evidence>
<dbReference type="AlphaFoldDB" id="A0A804U7L6"/>
<feature type="region of interest" description="Disordered" evidence="1">
    <location>
        <begin position="1"/>
        <end position="53"/>
    </location>
</feature>
<dbReference type="InParanoid" id="A0A804U7L6"/>
<reference evidence="3" key="1">
    <citation type="journal article" date="2009" name="Science">
        <title>The B73 maize genome: complexity, diversity, and dynamics.</title>
        <authorList>
            <person name="Schnable P.S."/>
            <person name="Ware D."/>
            <person name="Fulton R.S."/>
            <person name="Stein J.C."/>
            <person name="Wei F."/>
            <person name="Pasternak S."/>
            <person name="Liang C."/>
            <person name="Zhang J."/>
            <person name="Fulton L."/>
            <person name="Graves T.A."/>
            <person name="Minx P."/>
            <person name="Reily A.D."/>
            <person name="Courtney L."/>
            <person name="Kruchowski S.S."/>
            <person name="Tomlinson C."/>
            <person name="Strong C."/>
            <person name="Delehaunty K."/>
            <person name="Fronick C."/>
            <person name="Courtney B."/>
            <person name="Rock S.M."/>
            <person name="Belter E."/>
            <person name="Du F."/>
            <person name="Kim K."/>
            <person name="Abbott R.M."/>
            <person name="Cotton M."/>
            <person name="Levy A."/>
            <person name="Marchetto P."/>
            <person name="Ochoa K."/>
            <person name="Jackson S.M."/>
            <person name="Gillam B."/>
            <person name="Chen W."/>
            <person name="Yan L."/>
            <person name="Higginbotham J."/>
            <person name="Cardenas M."/>
            <person name="Waligorski J."/>
            <person name="Applebaum E."/>
            <person name="Phelps L."/>
            <person name="Falcone J."/>
            <person name="Kanchi K."/>
            <person name="Thane T."/>
            <person name="Scimone A."/>
            <person name="Thane N."/>
            <person name="Henke J."/>
            <person name="Wang T."/>
            <person name="Ruppert J."/>
            <person name="Shah N."/>
            <person name="Rotter K."/>
            <person name="Hodges J."/>
            <person name="Ingenthron E."/>
            <person name="Cordes M."/>
            <person name="Kohlberg S."/>
            <person name="Sgro J."/>
            <person name="Delgado B."/>
            <person name="Mead K."/>
            <person name="Chinwalla A."/>
            <person name="Leonard S."/>
            <person name="Crouse K."/>
            <person name="Collura K."/>
            <person name="Kudrna D."/>
            <person name="Currie J."/>
            <person name="He R."/>
            <person name="Angelova A."/>
            <person name="Rajasekar S."/>
            <person name="Mueller T."/>
            <person name="Lomeli R."/>
            <person name="Scara G."/>
            <person name="Ko A."/>
            <person name="Delaney K."/>
            <person name="Wissotski M."/>
            <person name="Lopez G."/>
            <person name="Campos D."/>
            <person name="Braidotti M."/>
            <person name="Ashley E."/>
            <person name="Golser W."/>
            <person name="Kim H."/>
            <person name="Lee S."/>
            <person name="Lin J."/>
            <person name="Dujmic Z."/>
            <person name="Kim W."/>
            <person name="Talag J."/>
            <person name="Zuccolo A."/>
            <person name="Fan C."/>
            <person name="Sebastian A."/>
            <person name="Kramer M."/>
            <person name="Spiegel L."/>
            <person name="Nascimento L."/>
            <person name="Zutavern T."/>
            <person name="Miller B."/>
            <person name="Ambroise C."/>
            <person name="Muller S."/>
            <person name="Spooner W."/>
            <person name="Narechania A."/>
            <person name="Ren L."/>
            <person name="Wei S."/>
            <person name="Kumari S."/>
            <person name="Faga B."/>
            <person name="Levy M.J."/>
            <person name="McMahan L."/>
            <person name="Van Buren P."/>
            <person name="Vaughn M.W."/>
            <person name="Ying K."/>
            <person name="Yeh C.-T."/>
            <person name="Emrich S.J."/>
            <person name="Jia Y."/>
            <person name="Kalyanaraman A."/>
            <person name="Hsia A.-P."/>
            <person name="Barbazuk W.B."/>
            <person name="Baucom R.S."/>
            <person name="Brutnell T.P."/>
            <person name="Carpita N.C."/>
            <person name="Chaparro C."/>
            <person name="Chia J.-M."/>
            <person name="Deragon J.-M."/>
            <person name="Estill J.C."/>
            <person name="Fu Y."/>
            <person name="Jeddeloh J.A."/>
            <person name="Han Y."/>
            <person name="Lee H."/>
            <person name="Li P."/>
            <person name="Lisch D.R."/>
            <person name="Liu S."/>
            <person name="Liu Z."/>
            <person name="Nagel D.H."/>
            <person name="McCann M.C."/>
            <person name="SanMiguel P."/>
            <person name="Myers A.M."/>
            <person name="Nettleton D."/>
            <person name="Nguyen J."/>
            <person name="Penning B.W."/>
            <person name="Ponnala L."/>
            <person name="Schneider K.L."/>
            <person name="Schwartz D.C."/>
            <person name="Sharma A."/>
            <person name="Soderlund C."/>
            <person name="Springer N.M."/>
            <person name="Sun Q."/>
            <person name="Wang H."/>
            <person name="Waterman M."/>
            <person name="Westerman R."/>
            <person name="Wolfgruber T.K."/>
            <person name="Yang L."/>
            <person name="Yu Y."/>
            <person name="Zhang L."/>
            <person name="Zhou S."/>
            <person name="Zhu Q."/>
            <person name="Bennetzen J.L."/>
            <person name="Dawe R.K."/>
            <person name="Jiang J."/>
            <person name="Jiang N."/>
            <person name="Presting G.G."/>
            <person name="Wessler S.R."/>
            <person name="Aluru S."/>
            <person name="Martienssen R.A."/>
            <person name="Clifton S.W."/>
            <person name="McCombie W.R."/>
            <person name="Wing R.A."/>
            <person name="Wilson R.K."/>
        </authorList>
    </citation>
    <scope>NUCLEOTIDE SEQUENCE [LARGE SCALE GENOMIC DNA]</scope>
    <source>
        <strain evidence="3">cv. B73</strain>
    </source>
</reference>
<keyword evidence="3" id="KW-1185">Reference proteome</keyword>
<feature type="compositionally biased region" description="Polar residues" evidence="1">
    <location>
        <begin position="1"/>
        <end position="20"/>
    </location>
</feature>